<feature type="chain" id="PRO_5019510325" evidence="1">
    <location>
        <begin position="19"/>
        <end position="71"/>
    </location>
</feature>
<name>A0A447RZM0_KLEPN</name>
<proteinExistence type="predicted"/>
<accession>A0A447RZM0</accession>
<evidence type="ECO:0000313" key="2">
    <source>
        <dbReference type="EMBL" id="VEB05225.1"/>
    </source>
</evidence>
<dbReference type="AlphaFoldDB" id="A0A447RZM0"/>
<organism evidence="2 3">
    <name type="scientific">Klebsiella pneumoniae</name>
    <dbReference type="NCBI Taxonomy" id="573"/>
    <lineage>
        <taxon>Bacteria</taxon>
        <taxon>Pseudomonadati</taxon>
        <taxon>Pseudomonadota</taxon>
        <taxon>Gammaproteobacteria</taxon>
        <taxon>Enterobacterales</taxon>
        <taxon>Enterobacteriaceae</taxon>
        <taxon>Klebsiella/Raoultella group</taxon>
        <taxon>Klebsiella</taxon>
        <taxon>Klebsiella pneumoniae complex</taxon>
    </lineage>
</organism>
<dbReference type="Proteomes" id="UP000282433">
    <property type="component" value="Chromosome"/>
</dbReference>
<sequence length="71" mass="7643">MMSLRTLIAMITSSSAQLAGAFADTVHRTFYLARTGVDRGEGVTDSDAQIIMGVDGNNCFGRYSARDHTGR</sequence>
<evidence type="ECO:0000313" key="3">
    <source>
        <dbReference type="Proteomes" id="UP000282433"/>
    </source>
</evidence>
<evidence type="ECO:0000256" key="1">
    <source>
        <dbReference type="SAM" id="SignalP"/>
    </source>
</evidence>
<gene>
    <name evidence="2" type="ORF">NCTC13635_05066</name>
</gene>
<reference evidence="2 3" key="1">
    <citation type="submission" date="2018-12" db="EMBL/GenBank/DDBJ databases">
        <authorList>
            <consortium name="Pathogen Informatics"/>
        </authorList>
    </citation>
    <scope>NUCLEOTIDE SEQUENCE [LARGE SCALE GENOMIC DNA]</scope>
    <source>
        <strain evidence="2 3">NCTC13635</strain>
    </source>
</reference>
<dbReference type="EMBL" id="LR134162">
    <property type="protein sequence ID" value="VEB05225.1"/>
    <property type="molecule type" value="Genomic_DNA"/>
</dbReference>
<feature type="signal peptide" evidence="1">
    <location>
        <begin position="1"/>
        <end position="18"/>
    </location>
</feature>
<keyword evidence="1" id="KW-0732">Signal</keyword>
<protein>
    <submittedName>
        <fullName evidence="2">Uncharacterized protein</fullName>
    </submittedName>
</protein>